<proteinExistence type="predicted"/>
<dbReference type="RefSeq" id="WP_128220135.1">
    <property type="nucleotide sequence ID" value="NZ_CP034929.1"/>
</dbReference>
<keyword evidence="2" id="KW-1185">Reference proteome</keyword>
<organism evidence="1 2">
    <name type="scientific">Nocardioides yefusunii</name>
    <dbReference type="NCBI Taxonomy" id="2500546"/>
    <lineage>
        <taxon>Bacteria</taxon>
        <taxon>Bacillati</taxon>
        <taxon>Actinomycetota</taxon>
        <taxon>Actinomycetes</taxon>
        <taxon>Propionibacteriales</taxon>
        <taxon>Nocardioidaceae</taxon>
        <taxon>Nocardioides</taxon>
    </lineage>
</organism>
<dbReference type="PANTHER" id="PTHR11941">
    <property type="entry name" value="ENOYL-COA HYDRATASE-RELATED"/>
    <property type="match status" value="1"/>
</dbReference>
<dbReference type="Pfam" id="PF00378">
    <property type="entry name" value="ECH_1"/>
    <property type="match status" value="1"/>
</dbReference>
<protein>
    <submittedName>
        <fullName evidence="1">Enoyl-CoA hydratase/isomerase family protein</fullName>
    </submittedName>
</protein>
<name>A0ABW1QRK8_9ACTN</name>
<gene>
    <name evidence="1" type="ORF">ACFPWU_00315</name>
</gene>
<evidence type="ECO:0000313" key="1">
    <source>
        <dbReference type="EMBL" id="MFC6152111.1"/>
    </source>
</evidence>
<dbReference type="PANTHER" id="PTHR11941:SF54">
    <property type="entry name" value="ENOYL-COA HYDRATASE, MITOCHONDRIAL"/>
    <property type="match status" value="1"/>
</dbReference>
<dbReference type="Gene3D" id="3.90.226.10">
    <property type="entry name" value="2-enoyl-CoA Hydratase, Chain A, domain 1"/>
    <property type="match status" value="1"/>
</dbReference>
<dbReference type="Proteomes" id="UP001596098">
    <property type="component" value="Unassembled WGS sequence"/>
</dbReference>
<dbReference type="InterPro" id="IPR029045">
    <property type="entry name" value="ClpP/crotonase-like_dom_sf"/>
</dbReference>
<reference evidence="2" key="1">
    <citation type="journal article" date="2019" name="Int. J. Syst. Evol. Microbiol.">
        <title>The Global Catalogue of Microorganisms (GCM) 10K type strain sequencing project: providing services to taxonomists for standard genome sequencing and annotation.</title>
        <authorList>
            <consortium name="The Broad Institute Genomics Platform"/>
            <consortium name="The Broad Institute Genome Sequencing Center for Infectious Disease"/>
            <person name="Wu L."/>
            <person name="Ma J."/>
        </authorList>
    </citation>
    <scope>NUCLEOTIDE SEQUENCE [LARGE SCALE GENOMIC DNA]</scope>
    <source>
        <strain evidence="2">DFY28</strain>
    </source>
</reference>
<comment type="caution">
    <text evidence="1">The sequence shown here is derived from an EMBL/GenBank/DDBJ whole genome shotgun (WGS) entry which is preliminary data.</text>
</comment>
<accession>A0ABW1QRK8</accession>
<dbReference type="SUPFAM" id="SSF52096">
    <property type="entry name" value="ClpP/crotonase"/>
    <property type="match status" value="1"/>
</dbReference>
<dbReference type="EMBL" id="JBHSQI010000001">
    <property type="protein sequence ID" value="MFC6152111.1"/>
    <property type="molecule type" value="Genomic_DNA"/>
</dbReference>
<dbReference type="InterPro" id="IPR001753">
    <property type="entry name" value="Enoyl-CoA_hydra/iso"/>
</dbReference>
<evidence type="ECO:0000313" key="2">
    <source>
        <dbReference type="Proteomes" id="UP001596098"/>
    </source>
</evidence>
<sequence length="234" mass="24735">MTASSSDRGCTVTTHDRLVHLRWDGTRANALGADRYDVLVETLQRLDEGHVLLVTAAGRHFSAGQDLEEWNHGLSAGMTAQILRRGTDAVLGLLETPATVVVGVNGAAVGGGALVAAAADLVVLADDARLRVPELELGMPLGASVLARLVGNPAARRLSLTGAWCPAREVAVHGGVEVVEPPSVLERATELARRCLDQDPVARAAARNLFGDGERRRVAALYRAEVEATLRLFS</sequence>